<dbReference type="EMBL" id="BPVZ01000086">
    <property type="protein sequence ID" value="GKV30366.1"/>
    <property type="molecule type" value="Genomic_DNA"/>
</dbReference>
<evidence type="ECO:0000256" key="5">
    <source>
        <dbReference type="ARBA" id="ARBA00023136"/>
    </source>
</evidence>
<keyword evidence="7" id="KW-0325">Glycoprotein</keyword>
<feature type="transmembrane region" description="Helical" evidence="8">
    <location>
        <begin position="132"/>
        <end position="151"/>
    </location>
</feature>
<dbReference type="PANTHER" id="PTHR48063:SF98">
    <property type="entry name" value="LRR RECEPTOR-LIKE SERINE_THREONINE-PROTEIN KINASE FLS2"/>
    <property type="match status" value="1"/>
</dbReference>
<evidence type="ECO:0000256" key="2">
    <source>
        <dbReference type="ARBA" id="ARBA00022692"/>
    </source>
</evidence>
<comment type="subcellular location">
    <subcellularLocation>
        <location evidence="1">Membrane</location>
        <topology evidence="1">Single-pass type I membrane protein</topology>
    </subcellularLocation>
</comment>
<dbReference type="Proteomes" id="UP001054252">
    <property type="component" value="Unassembled WGS sequence"/>
</dbReference>
<evidence type="ECO:0000256" key="3">
    <source>
        <dbReference type="ARBA" id="ARBA00022729"/>
    </source>
</evidence>
<protein>
    <submittedName>
        <fullName evidence="9">Uncharacterized protein</fullName>
    </submittedName>
</protein>
<dbReference type="Gene3D" id="3.80.10.10">
    <property type="entry name" value="Ribonuclease Inhibitor"/>
    <property type="match status" value="1"/>
</dbReference>
<organism evidence="9 10">
    <name type="scientific">Rubroshorea leprosula</name>
    <dbReference type="NCBI Taxonomy" id="152421"/>
    <lineage>
        <taxon>Eukaryota</taxon>
        <taxon>Viridiplantae</taxon>
        <taxon>Streptophyta</taxon>
        <taxon>Embryophyta</taxon>
        <taxon>Tracheophyta</taxon>
        <taxon>Spermatophyta</taxon>
        <taxon>Magnoliopsida</taxon>
        <taxon>eudicotyledons</taxon>
        <taxon>Gunneridae</taxon>
        <taxon>Pentapetalae</taxon>
        <taxon>rosids</taxon>
        <taxon>malvids</taxon>
        <taxon>Malvales</taxon>
        <taxon>Dipterocarpaceae</taxon>
        <taxon>Rubroshorea</taxon>
    </lineage>
</organism>
<comment type="caution">
    <text evidence="9">The sequence shown here is derived from an EMBL/GenBank/DDBJ whole genome shotgun (WGS) entry which is preliminary data.</text>
</comment>
<evidence type="ECO:0000256" key="8">
    <source>
        <dbReference type="SAM" id="Phobius"/>
    </source>
</evidence>
<evidence type="ECO:0000313" key="9">
    <source>
        <dbReference type="EMBL" id="GKV30366.1"/>
    </source>
</evidence>
<reference evidence="9 10" key="1">
    <citation type="journal article" date="2021" name="Commun. Biol.">
        <title>The genome of Shorea leprosula (Dipterocarpaceae) highlights the ecological relevance of drought in aseasonal tropical rainforests.</title>
        <authorList>
            <person name="Ng K.K.S."/>
            <person name="Kobayashi M.J."/>
            <person name="Fawcett J.A."/>
            <person name="Hatakeyama M."/>
            <person name="Paape T."/>
            <person name="Ng C.H."/>
            <person name="Ang C.C."/>
            <person name="Tnah L.H."/>
            <person name="Lee C.T."/>
            <person name="Nishiyama T."/>
            <person name="Sese J."/>
            <person name="O'Brien M.J."/>
            <person name="Copetti D."/>
            <person name="Mohd Noor M.I."/>
            <person name="Ong R.C."/>
            <person name="Putra M."/>
            <person name="Sireger I.Z."/>
            <person name="Indrioko S."/>
            <person name="Kosugi Y."/>
            <person name="Izuno A."/>
            <person name="Isagi Y."/>
            <person name="Lee S.L."/>
            <person name="Shimizu K.K."/>
        </authorList>
    </citation>
    <scope>NUCLEOTIDE SEQUENCE [LARGE SCALE GENOMIC DNA]</scope>
    <source>
        <strain evidence="9">214</strain>
    </source>
</reference>
<evidence type="ECO:0000256" key="1">
    <source>
        <dbReference type="ARBA" id="ARBA00004479"/>
    </source>
</evidence>
<keyword evidence="2 8" id="KW-0812">Transmembrane</keyword>
<dbReference type="GO" id="GO:0016020">
    <property type="term" value="C:membrane"/>
    <property type="evidence" value="ECO:0007669"/>
    <property type="project" value="UniProtKB-SubCell"/>
</dbReference>
<keyword evidence="3" id="KW-0732">Signal</keyword>
<keyword evidence="4 8" id="KW-1133">Transmembrane helix</keyword>
<dbReference type="InterPro" id="IPR046956">
    <property type="entry name" value="RLP23-like"/>
</dbReference>
<keyword evidence="5 8" id="KW-0472">Membrane</keyword>
<dbReference type="AlphaFoldDB" id="A0AAV5KZM9"/>
<gene>
    <name evidence="9" type="ORF">SLEP1_g39182</name>
</gene>
<accession>A0AAV5KZM9</accession>
<sequence length="159" mass="17859">MAVAKKIMMTNKSVMAPMLLHVLDLSYNNFPGRTPSGTQINTFNASAFAGSSALCGPPLTSTCHGDEKPMDVGVKYNQDEEDEFWRSFKPSMDLGLAFNFVGVLAFKLDHPWKYFCFLPFNSMKICLGNLKDFFLCLIVTAHCLVVTVNAVRLRRNFKF</sequence>
<keyword evidence="6" id="KW-0675">Receptor</keyword>
<evidence type="ECO:0000256" key="4">
    <source>
        <dbReference type="ARBA" id="ARBA00022989"/>
    </source>
</evidence>
<evidence type="ECO:0000256" key="6">
    <source>
        <dbReference type="ARBA" id="ARBA00023170"/>
    </source>
</evidence>
<name>A0AAV5KZM9_9ROSI</name>
<evidence type="ECO:0000313" key="10">
    <source>
        <dbReference type="Proteomes" id="UP001054252"/>
    </source>
</evidence>
<keyword evidence="10" id="KW-1185">Reference proteome</keyword>
<dbReference type="PANTHER" id="PTHR48063">
    <property type="entry name" value="LRR RECEPTOR-LIKE KINASE"/>
    <property type="match status" value="1"/>
</dbReference>
<proteinExistence type="predicted"/>
<evidence type="ECO:0000256" key="7">
    <source>
        <dbReference type="ARBA" id="ARBA00023180"/>
    </source>
</evidence>
<dbReference type="InterPro" id="IPR032675">
    <property type="entry name" value="LRR_dom_sf"/>
</dbReference>